<evidence type="ECO:0000313" key="2">
    <source>
        <dbReference type="Proteomes" id="UP000821866"/>
    </source>
</evidence>
<gene>
    <name evidence="1" type="ORF">HPB51_019163</name>
</gene>
<organism evidence="1 2">
    <name type="scientific">Rhipicephalus microplus</name>
    <name type="common">Cattle tick</name>
    <name type="synonym">Boophilus microplus</name>
    <dbReference type="NCBI Taxonomy" id="6941"/>
    <lineage>
        <taxon>Eukaryota</taxon>
        <taxon>Metazoa</taxon>
        <taxon>Ecdysozoa</taxon>
        <taxon>Arthropoda</taxon>
        <taxon>Chelicerata</taxon>
        <taxon>Arachnida</taxon>
        <taxon>Acari</taxon>
        <taxon>Parasitiformes</taxon>
        <taxon>Ixodida</taxon>
        <taxon>Ixodoidea</taxon>
        <taxon>Ixodidae</taxon>
        <taxon>Rhipicephalinae</taxon>
        <taxon>Rhipicephalus</taxon>
        <taxon>Boophilus</taxon>
    </lineage>
</organism>
<protein>
    <submittedName>
        <fullName evidence="1">Uncharacterized protein</fullName>
    </submittedName>
</protein>
<name>A0A9J6EBT2_RHIMP</name>
<dbReference type="VEuPathDB" id="VectorBase:LOC119162806"/>
<dbReference type="Proteomes" id="UP000821866">
    <property type="component" value="Chromosome 3"/>
</dbReference>
<proteinExistence type="predicted"/>
<keyword evidence="2" id="KW-1185">Reference proteome</keyword>
<evidence type="ECO:0000313" key="1">
    <source>
        <dbReference type="EMBL" id="KAH8031560.1"/>
    </source>
</evidence>
<comment type="caution">
    <text evidence="1">The sequence shown here is derived from an EMBL/GenBank/DDBJ whole genome shotgun (WGS) entry which is preliminary data.</text>
</comment>
<accession>A0A9J6EBT2</accession>
<reference evidence="1" key="1">
    <citation type="journal article" date="2020" name="Cell">
        <title>Large-Scale Comparative Analyses of Tick Genomes Elucidate Their Genetic Diversity and Vector Capacities.</title>
        <authorList>
            <consortium name="Tick Genome and Microbiome Consortium (TIGMIC)"/>
            <person name="Jia N."/>
            <person name="Wang J."/>
            <person name="Shi W."/>
            <person name="Du L."/>
            <person name="Sun Y."/>
            <person name="Zhan W."/>
            <person name="Jiang J.F."/>
            <person name="Wang Q."/>
            <person name="Zhang B."/>
            <person name="Ji P."/>
            <person name="Bell-Sakyi L."/>
            <person name="Cui X.M."/>
            <person name="Yuan T.T."/>
            <person name="Jiang B.G."/>
            <person name="Yang W.F."/>
            <person name="Lam T.T."/>
            <person name="Chang Q.C."/>
            <person name="Ding S.J."/>
            <person name="Wang X.J."/>
            <person name="Zhu J.G."/>
            <person name="Ruan X.D."/>
            <person name="Zhao L."/>
            <person name="Wei J.T."/>
            <person name="Ye R.Z."/>
            <person name="Que T.C."/>
            <person name="Du C.H."/>
            <person name="Zhou Y.H."/>
            <person name="Cheng J.X."/>
            <person name="Dai P.F."/>
            <person name="Guo W.B."/>
            <person name="Han X.H."/>
            <person name="Huang E.J."/>
            <person name="Li L.F."/>
            <person name="Wei W."/>
            <person name="Gao Y.C."/>
            <person name="Liu J.Z."/>
            <person name="Shao H.Z."/>
            <person name="Wang X."/>
            <person name="Wang C.C."/>
            <person name="Yang T.C."/>
            <person name="Huo Q.B."/>
            <person name="Li W."/>
            <person name="Chen H.Y."/>
            <person name="Chen S.E."/>
            <person name="Zhou L.G."/>
            <person name="Ni X.B."/>
            <person name="Tian J.H."/>
            <person name="Sheng Y."/>
            <person name="Liu T."/>
            <person name="Pan Y.S."/>
            <person name="Xia L.Y."/>
            <person name="Li J."/>
            <person name="Zhao F."/>
            <person name="Cao W.C."/>
        </authorList>
    </citation>
    <scope>NUCLEOTIDE SEQUENCE</scope>
    <source>
        <strain evidence="1">Rmic-2018</strain>
    </source>
</reference>
<reference evidence="1" key="2">
    <citation type="submission" date="2021-09" db="EMBL/GenBank/DDBJ databases">
        <authorList>
            <person name="Jia N."/>
            <person name="Wang J."/>
            <person name="Shi W."/>
            <person name="Du L."/>
            <person name="Sun Y."/>
            <person name="Zhan W."/>
            <person name="Jiang J."/>
            <person name="Wang Q."/>
            <person name="Zhang B."/>
            <person name="Ji P."/>
            <person name="Sakyi L.B."/>
            <person name="Cui X."/>
            <person name="Yuan T."/>
            <person name="Jiang B."/>
            <person name="Yang W."/>
            <person name="Lam T.T.-Y."/>
            <person name="Chang Q."/>
            <person name="Ding S."/>
            <person name="Wang X."/>
            <person name="Zhu J."/>
            <person name="Ruan X."/>
            <person name="Zhao L."/>
            <person name="Wei J."/>
            <person name="Que T."/>
            <person name="Du C."/>
            <person name="Cheng J."/>
            <person name="Dai P."/>
            <person name="Han X."/>
            <person name="Huang E."/>
            <person name="Gao Y."/>
            <person name="Liu J."/>
            <person name="Shao H."/>
            <person name="Ye R."/>
            <person name="Li L."/>
            <person name="Wei W."/>
            <person name="Wang X."/>
            <person name="Wang C."/>
            <person name="Huo Q."/>
            <person name="Li W."/>
            <person name="Guo W."/>
            <person name="Chen H."/>
            <person name="Chen S."/>
            <person name="Zhou L."/>
            <person name="Zhou L."/>
            <person name="Ni X."/>
            <person name="Tian J."/>
            <person name="Zhou Y."/>
            <person name="Sheng Y."/>
            <person name="Liu T."/>
            <person name="Pan Y."/>
            <person name="Xia L."/>
            <person name="Li J."/>
            <person name="Zhao F."/>
            <person name="Cao W."/>
        </authorList>
    </citation>
    <scope>NUCLEOTIDE SEQUENCE</scope>
    <source>
        <strain evidence="1">Rmic-2018</strain>
        <tissue evidence="1">Larvae</tissue>
    </source>
</reference>
<sequence length="148" mass="16540">MPTYTGYHYCKSTNEYLGQLLRSGAQAHPTFAEHIKGCKFADLEELTTEAKRIQGDILAARSYRPLPPAVQSIEPRCAWNGSAVASEAFRGNASASFADEHAPRSWELSDRALYSYAYALRTATPPPHVTFYCRSAVDTRPNERRNPE</sequence>
<dbReference type="EMBL" id="JABSTU010000005">
    <property type="protein sequence ID" value="KAH8031560.1"/>
    <property type="molecule type" value="Genomic_DNA"/>
</dbReference>
<dbReference type="AlphaFoldDB" id="A0A9J6EBT2"/>